<proteinExistence type="predicted"/>
<gene>
    <name evidence="1" type="ORF">CBR64_20470</name>
</gene>
<organism evidence="1 2">
    <name type="scientific">Cellulosimicrobium cellulans</name>
    <name type="common">Arthrobacter luteus</name>
    <dbReference type="NCBI Taxonomy" id="1710"/>
    <lineage>
        <taxon>Bacteria</taxon>
        <taxon>Bacillati</taxon>
        <taxon>Actinomycetota</taxon>
        <taxon>Actinomycetes</taxon>
        <taxon>Micrococcales</taxon>
        <taxon>Promicromonosporaceae</taxon>
        <taxon>Cellulosimicrobium</taxon>
    </lineage>
</organism>
<evidence type="ECO:0000313" key="1">
    <source>
        <dbReference type="EMBL" id="ARU53452.1"/>
    </source>
</evidence>
<dbReference type="AlphaFoldDB" id="A0A1Y0HZ31"/>
<sequence>MALPIAVLGADNTGHRVQLSILTGPSGWSQYRVECLDRDCPWALGAVTQDLAEMEGWAHRRVMAG</sequence>
<evidence type="ECO:0000313" key="2">
    <source>
        <dbReference type="Proteomes" id="UP000196228"/>
    </source>
</evidence>
<accession>A0A1Y0HZ31</accession>
<dbReference type="EMBL" id="CP021383">
    <property type="protein sequence ID" value="ARU53452.1"/>
    <property type="molecule type" value="Genomic_DNA"/>
</dbReference>
<dbReference type="Proteomes" id="UP000196228">
    <property type="component" value="Chromosome"/>
</dbReference>
<reference evidence="1 2" key="1">
    <citation type="submission" date="2017-05" db="EMBL/GenBank/DDBJ databases">
        <authorList>
            <person name="Song R."/>
            <person name="Chenine A.L."/>
            <person name="Ruprecht R.M."/>
        </authorList>
    </citation>
    <scope>NUCLEOTIDE SEQUENCE [LARGE SCALE GENOMIC DNA]</scope>
    <source>
        <strain evidence="1 2">PSBB019</strain>
    </source>
</reference>
<protein>
    <submittedName>
        <fullName evidence="1">Uncharacterized protein</fullName>
    </submittedName>
</protein>
<dbReference type="KEGG" id="cceu:CBR64_20470"/>
<name>A0A1Y0HZ31_CELCE</name>